<dbReference type="RefSeq" id="WP_173289909.1">
    <property type="nucleotide sequence ID" value="NZ_AP021888.1"/>
</dbReference>
<evidence type="ECO:0008006" key="5">
    <source>
        <dbReference type="Google" id="ProtNLM"/>
    </source>
</evidence>
<evidence type="ECO:0000256" key="2">
    <source>
        <dbReference type="ARBA" id="ARBA00022801"/>
    </source>
</evidence>
<evidence type="ECO:0000313" key="3">
    <source>
        <dbReference type="EMBL" id="BBP42462.1"/>
    </source>
</evidence>
<dbReference type="PANTHER" id="PTHR43693:SF1">
    <property type="entry name" value="PROTEIN PHOSPHATASE CHEZ"/>
    <property type="match status" value="1"/>
</dbReference>
<sequence>MSEQEVFFDQDQIDYFQELINIAFGRAAGLLHEFTGHDIHLHIPEVKFESYEAFYQKIETRLTNETVISQQNFNGQISGETLLILDRASAKTLAKIMHKVADPNNKEIIACAYDVGNIITTSSTKVLADISNLPMSYSTPVAEIVQKMDLLAHLNIQKYESVVTITTILDIPEANIHSEVHYLFKKPSLKILADSLSF</sequence>
<dbReference type="Gene3D" id="3.40.1550.10">
    <property type="entry name" value="CheC-like"/>
    <property type="match status" value="1"/>
</dbReference>
<keyword evidence="4" id="KW-1185">Reference proteome</keyword>
<dbReference type="GO" id="GO:0006935">
    <property type="term" value="P:chemotaxis"/>
    <property type="evidence" value="ECO:0007669"/>
    <property type="project" value="UniProtKB-KW"/>
</dbReference>
<dbReference type="GO" id="GO:0016787">
    <property type="term" value="F:hydrolase activity"/>
    <property type="evidence" value="ECO:0007669"/>
    <property type="project" value="UniProtKB-KW"/>
</dbReference>
<dbReference type="SUPFAM" id="SSF103039">
    <property type="entry name" value="CheC-like"/>
    <property type="match status" value="1"/>
</dbReference>
<dbReference type="CDD" id="cd17910">
    <property type="entry name" value="CheC_ClassII"/>
    <property type="match status" value="1"/>
</dbReference>
<dbReference type="PANTHER" id="PTHR43693">
    <property type="entry name" value="PROTEIN PHOSPHATASE CHEZ"/>
    <property type="match status" value="1"/>
</dbReference>
<evidence type="ECO:0000313" key="4">
    <source>
        <dbReference type="Proteomes" id="UP000501466"/>
    </source>
</evidence>
<keyword evidence="1" id="KW-0145">Chemotaxis</keyword>
<evidence type="ECO:0000256" key="1">
    <source>
        <dbReference type="ARBA" id="ARBA00022500"/>
    </source>
</evidence>
<organism evidence="3 4">
    <name type="scientific">Thiosulfativibrio zosterae</name>
    <dbReference type="NCBI Taxonomy" id="2675053"/>
    <lineage>
        <taxon>Bacteria</taxon>
        <taxon>Pseudomonadati</taxon>
        <taxon>Pseudomonadota</taxon>
        <taxon>Gammaproteobacteria</taxon>
        <taxon>Thiotrichales</taxon>
        <taxon>Piscirickettsiaceae</taxon>
        <taxon>Thiosulfativibrio</taxon>
    </lineage>
</organism>
<reference evidence="4" key="1">
    <citation type="submission" date="2019-11" db="EMBL/GenBank/DDBJ databases">
        <title>Isolation and characterization of two novel species in the genus Thiomicrorhabdus.</title>
        <authorList>
            <person name="Mochizuki J."/>
            <person name="Kojima H."/>
            <person name="Fukui M."/>
        </authorList>
    </citation>
    <scope>NUCLEOTIDE SEQUENCE [LARGE SCALE GENOMIC DNA]</scope>
    <source>
        <strain evidence="4">AkT22</strain>
    </source>
</reference>
<keyword evidence="2" id="KW-0378">Hydrolase</keyword>
<dbReference type="Proteomes" id="UP000501466">
    <property type="component" value="Chromosome"/>
</dbReference>
<protein>
    <recommendedName>
        <fullName evidence="5">CheC-like protein domain-containing protein</fullName>
    </recommendedName>
</protein>
<proteinExistence type="predicted"/>
<dbReference type="InterPro" id="IPR028976">
    <property type="entry name" value="CheC-like_sf"/>
</dbReference>
<name>A0A6F8PK35_9GAMM</name>
<dbReference type="AlphaFoldDB" id="A0A6F8PK35"/>
<dbReference type="InterPro" id="IPR050992">
    <property type="entry name" value="CheZ_family_phosphatases"/>
</dbReference>
<dbReference type="EMBL" id="AP021888">
    <property type="protein sequence ID" value="BBP42462.1"/>
    <property type="molecule type" value="Genomic_DNA"/>
</dbReference>
<dbReference type="KEGG" id="tzo:THMIRHAT_02080"/>
<gene>
    <name evidence="3" type="ORF">THMIRHAT_02080</name>
</gene>
<accession>A0A6F8PK35</accession>